<evidence type="ECO:0000313" key="1">
    <source>
        <dbReference type="EMBL" id="OBZ73349.1"/>
    </source>
</evidence>
<dbReference type="AlphaFoldDB" id="A0A1C7MAC4"/>
<organism evidence="1 2">
    <name type="scientific">Grifola frondosa</name>
    <name type="common">Maitake</name>
    <name type="synonym">Polyporus frondosus</name>
    <dbReference type="NCBI Taxonomy" id="5627"/>
    <lineage>
        <taxon>Eukaryota</taxon>
        <taxon>Fungi</taxon>
        <taxon>Dikarya</taxon>
        <taxon>Basidiomycota</taxon>
        <taxon>Agaricomycotina</taxon>
        <taxon>Agaricomycetes</taxon>
        <taxon>Polyporales</taxon>
        <taxon>Grifolaceae</taxon>
        <taxon>Grifola</taxon>
    </lineage>
</organism>
<accession>A0A1C7MAC4</accession>
<dbReference type="Proteomes" id="UP000092993">
    <property type="component" value="Unassembled WGS sequence"/>
</dbReference>
<sequence>MDLDVYTPYTRFPEMVAYLTGVEGFIRDPEADEHFYDVDGVAEIARLKKDTIGIDVVGDKQKPRFTRCLFSG</sequence>
<comment type="caution">
    <text evidence="1">The sequence shown here is derived from an EMBL/GenBank/DDBJ whole genome shotgun (WGS) entry which is preliminary data.</text>
</comment>
<dbReference type="EMBL" id="LUGG01000007">
    <property type="protein sequence ID" value="OBZ73349.1"/>
    <property type="molecule type" value="Genomic_DNA"/>
</dbReference>
<protein>
    <submittedName>
        <fullName evidence="1">Uncharacterized protein</fullName>
    </submittedName>
</protein>
<reference evidence="1 2" key="1">
    <citation type="submission" date="2016-03" db="EMBL/GenBank/DDBJ databases">
        <title>Whole genome sequencing of Grifola frondosa 9006-11.</title>
        <authorList>
            <person name="Min B."/>
            <person name="Park H."/>
            <person name="Kim J.-G."/>
            <person name="Cho H."/>
            <person name="Oh Y.-L."/>
            <person name="Kong W.-S."/>
            <person name="Choi I.-G."/>
        </authorList>
    </citation>
    <scope>NUCLEOTIDE SEQUENCE [LARGE SCALE GENOMIC DNA]</scope>
    <source>
        <strain evidence="1 2">9006-11</strain>
    </source>
</reference>
<keyword evidence="2" id="KW-1185">Reference proteome</keyword>
<proteinExistence type="predicted"/>
<name>A0A1C7MAC4_GRIFR</name>
<gene>
    <name evidence="1" type="ORF">A0H81_07239</name>
</gene>
<evidence type="ECO:0000313" key="2">
    <source>
        <dbReference type="Proteomes" id="UP000092993"/>
    </source>
</evidence>